<evidence type="ECO:0000259" key="2">
    <source>
        <dbReference type="Pfam" id="PF18402"/>
    </source>
</evidence>
<dbReference type="PANTHER" id="PTHR11226:SF0">
    <property type="entry name" value="UDP-GLUCOSE:GLYCOPROTEIN GLUCOSYLTRANSFERASE"/>
    <property type="match status" value="1"/>
</dbReference>
<dbReference type="EMBL" id="JBBWWR010000006">
    <property type="protein sequence ID" value="KAK8965056.1"/>
    <property type="molecule type" value="Genomic_DNA"/>
</dbReference>
<feature type="domain" description="UGGT thioredoxin-like" evidence="2">
    <location>
        <begin position="100"/>
        <end position="367"/>
    </location>
</feature>
<evidence type="ECO:0000313" key="5">
    <source>
        <dbReference type="Proteomes" id="UP001412067"/>
    </source>
</evidence>
<protein>
    <submittedName>
        <fullName evidence="4">UDP-glucose:glycoprotein glucosyltransferase</fullName>
    </submittedName>
</protein>
<reference evidence="4 5" key="1">
    <citation type="journal article" date="2022" name="Nat. Plants">
        <title>Genomes of leafy and leafless Platanthera orchids illuminate the evolution of mycoheterotrophy.</title>
        <authorList>
            <person name="Li M.H."/>
            <person name="Liu K.W."/>
            <person name="Li Z."/>
            <person name="Lu H.C."/>
            <person name="Ye Q.L."/>
            <person name="Zhang D."/>
            <person name="Wang J.Y."/>
            <person name="Li Y.F."/>
            <person name="Zhong Z.M."/>
            <person name="Liu X."/>
            <person name="Yu X."/>
            <person name="Liu D.K."/>
            <person name="Tu X.D."/>
            <person name="Liu B."/>
            <person name="Hao Y."/>
            <person name="Liao X.Y."/>
            <person name="Jiang Y.T."/>
            <person name="Sun W.H."/>
            <person name="Chen J."/>
            <person name="Chen Y.Q."/>
            <person name="Ai Y."/>
            <person name="Zhai J.W."/>
            <person name="Wu S.S."/>
            <person name="Zhou Z."/>
            <person name="Hsiao Y.Y."/>
            <person name="Wu W.L."/>
            <person name="Chen Y.Y."/>
            <person name="Lin Y.F."/>
            <person name="Hsu J.L."/>
            <person name="Li C.Y."/>
            <person name="Wang Z.W."/>
            <person name="Zhao X."/>
            <person name="Zhong W.Y."/>
            <person name="Ma X.K."/>
            <person name="Ma L."/>
            <person name="Huang J."/>
            <person name="Chen G.Z."/>
            <person name="Huang M.Z."/>
            <person name="Huang L."/>
            <person name="Peng D.H."/>
            <person name="Luo Y.B."/>
            <person name="Zou S.Q."/>
            <person name="Chen S.P."/>
            <person name="Lan S."/>
            <person name="Tsai W.C."/>
            <person name="Van de Peer Y."/>
            <person name="Liu Z.J."/>
        </authorList>
    </citation>
    <scope>NUCLEOTIDE SEQUENCE [LARGE SCALE GENOMIC DNA]</scope>
    <source>
        <strain evidence="4">Lor288</strain>
    </source>
</reference>
<keyword evidence="5" id="KW-1185">Reference proteome</keyword>
<name>A0ABR2MLU7_9ASPA</name>
<accession>A0ABR2MLU7</accession>
<dbReference type="Pfam" id="PF18402">
    <property type="entry name" value="Thioredoxin_14"/>
    <property type="match status" value="1"/>
</dbReference>
<dbReference type="InterPro" id="IPR040692">
    <property type="entry name" value="UGGT_TRXL_3"/>
</dbReference>
<proteinExistence type="predicted"/>
<dbReference type="InterPro" id="IPR040525">
    <property type="entry name" value="UGGT_TRXL_4"/>
</dbReference>
<dbReference type="InterPro" id="IPR040694">
    <property type="entry name" value="UGGT_TRXL_2"/>
</dbReference>
<evidence type="ECO:0000313" key="4">
    <source>
        <dbReference type="EMBL" id="KAK8965056.1"/>
    </source>
</evidence>
<dbReference type="Pfam" id="PF18403">
    <property type="entry name" value="Thioredoxin_15"/>
    <property type="match status" value="1"/>
</dbReference>
<dbReference type="PANTHER" id="PTHR11226">
    <property type="entry name" value="UDP-GLUCOSE GLYCOPROTEIN:GLUCOSYLTRANSFERASE"/>
    <property type="match status" value="1"/>
</dbReference>
<evidence type="ECO:0000259" key="3">
    <source>
        <dbReference type="Pfam" id="PF18403"/>
    </source>
</evidence>
<dbReference type="Pfam" id="PF06427">
    <property type="entry name" value="UDP-g_GGTase"/>
    <property type="match status" value="1"/>
</dbReference>
<gene>
    <name evidence="4" type="primary">UGGT</name>
    <name evidence="4" type="ORF">KSP40_PGU016159</name>
</gene>
<sequence>MHEINQNFPSFVSSLSRMKLNDSIKEEIITNQRMVPPGKSLMALNGALINIEEVDLYMLIDMIHEELSMADQFSELKLPQNAILKLLSSPPPSESNTLRIDFRSTYVHYLNNLEEDAMYRRWRSNINEILMPVFPGQLRYIRKNLFNAIYVIDPTTTCGAEAIDMIQSMFQKGVPMRFGVILYSSKLIKHIEEDKGHLPMSSEDDDFKNDISSLIIRLFLYIKETYDSQLAFQFLNNVIKLKDATDVLNEEPIQVHQVEEAFVETVISKANFPPQEMLLKLEKEDKYKETAEMSSHFVYKLGLSKLQCCLLLNGLVHESTEDACMNAMNEELPRIQEQVYYGQITSNTDVLDKFLSESGYRRYNPQVVGDGKEIKKFISLFKPFLAKDSILHDISYLHSPGTLDDLKPVTHLLAVNVKSRKEIKLLREGLHYMMGDSRKARLGVLIYVDVLGSSSALFLAEIFDKVTSKFSDKKNVLNFLDEVCSLYEGHYMHAHASDIISMDNFIEKVCELALANDLPPGDFRSTLSNFSAAAGINKLNKVSYFLHGQLGLKFGSNAIITNGRVFDSENVVSFSRDDLELLESVEYQHRIKHISEIIHEVEWSNADPDELTSKFYSDVIMLVSSAMSNRARSSDRAHFEILNAKHSGNSSIHIDAVIDPLSASGQKLAPMILLLWRHIQPSIRIVLNPMDDFSPTDHSVSGPKAFFTNMPFSKTLTMNLDVPEPWLVEPTITIHDLDNILLENLGDTRTLQAVFELEALLLTGHCSEKDHDPPRGLQLILGTKQKPHLVDTLVMSNLGYWQMKVSPGVWYLKLAPGRSADLYVMNTNEGSQSSLSKHIIINDLRGRLVHLEVVKKKGKEHDELLSDSDDLHLKEKKEDRNGWNGNLLKWASGIIAGNGLSRRRNERLLDSFCNYAEKLLINYTTVLPLTSRSEIKSLDRFQGGCMWAGGGVMRPPCTGFWVGSHC</sequence>
<organism evidence="4 5">
    <name type="scientific">Platanthera guangdongensis</name>
    <dbReference type="NCBI Taxonomy" id="2320717"/>
    <lineage>
        <taxon>Eukaryota</taxon>
        <taxon>Viridiplantae</taxon>
        <taxon>Streptophyta</taxon>
        <taxon>Embryophyta</taxon>
        <taxon>Tracheophyta</taxon>
        <taxon>Spermatophyta</taxon>
        <taxon>Magnoliopsida</taxon>
        <taxon>Liliopsida</taxon>
        <taxon>Asparagales</taxon>
        <taxon>Orchidaceae</taxon>
        <taxon>Orchidoideae</taxon>
        <taxon>Orchideae</taxon>
        <taxon>Orchidinae</taxon>
        <taxon>Platanthera</taxon>
    </lineage>
</organism>
<dbReference type="InterPro" id="IPR009448">
    <property type="entry name" value="UDP-g_GGtrans"/>
</dbReference>
<dbReference type="Pfam" id="PF18401">
    <property type="entry name" value="Thioredoxin_13"/>
    <property type="match status" value="1"/>
</dbReference>
<dbReference type="Proteomes" id="UP001412067">
    <property type="component" value="Unassembled WGS sequence"/>
</dbReference>
<feature type="domain" description="UDP-glucose:glycoprotein glucosyltransferase thioredoxin-like" evidence="3">
    <location>
        <begin position="388"/>
        <end position="628"/>
    </location>
</feature>
<comment type="caution">
    <text evidence="4">The sequence shown here is derived from an EMBL/GenBank/DDBJ whole genome shotgun (WGS) entry which is preliminary data.</text>
</comment>
<evidence type="ECO:0000259" key="1">
    <source>
        <dbReference type="Pfam" id="PF18401"/>
    </source>
</evidence>
<feature type="domain" description="UGGT thioredoxin-like" evidence="1">
    <location>
        <begin position="1"/>
        <end position="91"/>
    </location>
</feature>